<dbReference type="OrthoDB" id="9808272at2"/>
<dbReference type="GO" id="GO:0016887">
    <property type="term" value="F:ATP hydrolysis activity"/>
    <property type="evidence" value="ECO:0007669"/>
    <property type="project" value="TreeGrafter"/>
</dbReference>
<evidence type="ECO:0000313" key="6">
    <source>
        <dbReference type="Proteomes" id="UP000094652"/>
    </source>
</evidence>
<dbReference type="Proteomes" id="UP000094652">
    <property type="component" value="Chromosome"/>
</dbReference>
<name>A0A1D7XN67_9CLOT</name>
<dbReference type="SUPFAM" id="SSF52540">
    <property type="entry name" value="P-loop containing nucleoside triphosphate hydrolases"/>
    <property type="match status" value="1"/>
</dbReference>
<dbReference type="InterPro" id="IPR007831">
    <property type="entry name" value="T2SS_GspE_N"/>
</dbReference>
<dbReference type="PANTHER" id="PTHR30258:SF1">
    <property type="entry name" value="PROTEIN TRANSPORT PROTEIN HOFB HOMOLOG"/>
    <property type="match status" value="1"/>
</dbReference>
<protein>
    <submittedName>
        <fullName evidence="5">Type II secretion system protein GspE</fullName>
    </submittedName>
</protein>
<dbReference type="Pfam" id="PF05157">
    <property type="entry name" value="MshEN"/>
    <property type="match status" value="1"/>
</dbReference>
<evidence type="ECO:0000256" key="2">
    <source>
        <dbReference type="ARBA" id="ARBA00022741"/>
    </source>
</evidence>
<accession>A0A1D7XN67</accession>
<dbReference type="Gene3D" id="3.40.50.300">
    <property type="entry name" value="P-loop containing nucleotide triphosphate hydrolases"/>
    <property type="match status" value="1"/>
</dbReference>
<feature type="domain" description="Bacterial type II secretion system protein E" evidence="4">
    <location>
        <begin position="380"/>
        <end position="394"/>
    </location>
</feature>
<dbReference type="FunFam" id="3.40.50.300:FF:000398">
    <property type="entry name" value="Type IV pilus assembly ATPase PilB"/>
    <property type="match status" value="1"/>
</dbReference>
<sequence>MAIEKKRLGNILVNAGKINSYQLQEALKSQKILGKKLGEILVESNIITEEDILESVEQQTGIKKIDLNTITFDKKAISIIPKNLCNKYLLIPFGFDKNKIKVAMADPLNIFAIDDVAISTGFEIETFISKKNDIKKFIEIYYSSQQVSIAAQQLAKESSQLKKKNFINIEEIDDVKNAPVVKMVEYLFKNSIEMNASDIHIEPFENEIRIRYRIDGQLQTVNVLNIDSLAPLITRIKILAGLNIAEKRIPQDGRIMTTIENKDVDFRVSILPVVYGEKVVIRILNTSSYNVSKEQLGINERNLKKIDRIISNPYGIVLVTGPTGSGKSTTLYSILNELNSNNVNIVTVEDPVEYTLKGVNQVNVNTRSGLTFANGLRSILRQDPDIIMIGEIRDNETAEIAIKAAITGHLVLSTLHTNNAPSSIIRLIDMGVKPYLVSTSIVGIIAQRLVRKICNKCKVSYEANKYEKEILGVDASEKLILYKGDGCGYCNSTGYLGRIGVYEIMEMTREHREAINAGANFDILRDISLKNGMTTLGIECIDLVIKGITTITELATITLIKEY</sequence>
<dbReference type="Pfam" id="PF00437">
    <property type="entry name" value="T2SSE"/>
    <property type="match status" value="1"/>
</dbReference>
<dbReference type="SMART" id="SM00382">
    <property type="entry name" value="AAA"/>
    <property type="match status" value="1"/>
</dbReference>
<dbReference type="CDD" id="cd01129">
    <property type="entry name" value="PulE-GspE-like"/>
    <property type="match status" value="1"/>
</dbReference>
<evidence type="ECO:0000259" key="4">
    <source>
        <dbReference type="PROSITE" id="PS00662"/>
    </source>
</evidence>
<dbReference type="KEGG" id="ctae:BGI42_13165"/>
<keyword evidence="2" id="KW-0547">Nucleotide-binding</keyword>
<dbReference type="STRING" id="394958.BGI42_13165"/>
<dbReference type="EMBL" id="CP017253">
    <property type="protein sequence ID" value="AOR24630.1"/>
    <property type="molecule type" value="Genomic_DNA"/>
</dbReference>
<dbReference type="FunFam" id="3.30.300.160:FF:000002">
    <property type="entry name" value="Type II secretion system protein E"/>
    <property type="match status" value="1"/>
</dbReference>
<gene>
    <name evidence="5" type="ORF">BGI42_13165</name>
</gene>
<dbReference type="GO" id="GO:0005524">
    <property type="term" value="F:ATP binding"/>
    <property type="evidence" value="ECO:0007669"/>
    <property type="project" value="UniProtKB-KW"/>
</dbReference>
<dbReference type="AlphaFoldDB" id="A0A1D7XN67"/>
<evidence type="ECO:0000313" key="5">
    <source>
        <dbReference type="EMBL" id="AOR24630.1"/>
    </source>
</evidence>
<proteinExistence type="inferred from homology"/>
<dbReference type="InterPro" id="IPR037257">
    <property type="entry name" value="T2SS_E_N_sf"/>
</dbReference>
<dbReference type="SUPFAM" id="SSF160246">
    <property type="entry name" value="EspE N-terminal domain-like"/>
    <property type="match status" value="1"/>
</dbReference>
<keyword evidence="3" id="KW-0067">ATP-binding</keyword>
<dbReference type="Gene3D" id="3.30.300.160">
    <property type="entry name" value="Type II secretion system, protein E, N-terminal domain"/>
    <property type="match status" value="1"/>
</dbReference>
<organism evidence="5 6">
    <name type="scientific">Clostridium taeniosporum</name>
    <dbReference type="NCBI Taxonomy" id="394958"/>
    <lineage>
        <taxon>Bacteria</taxon>
        <taxon>Bacillati</taxon>
        <taxon>Bacillota</taxon>
        <taxon>Clostridia</taxon>
        <taxon>Eubacteriales</taxon>
        <taxon>Clostridiaceae</taxon>
        <taxon>Clostridium</taxon>
    </lineage>
</organism>
<dbReference type="RefSeq" id="WP_069680756.1">
    <property type="nucleotide sequence ID" value="NZ_CP017253.2"/>
</dbReference>
<dbReference type="InterPro" id="IPR027417">
    <property type="entry name" value="P-loop_NTPase"/>
</dbReference>
<dbReference type="InterPro" id="IPR003593">
    <property type="entry name" value="AAA+_ATPase"/>
</dbReference>
<dbReference type="PROSITE" id="PS00662">
    <property type="entry name" value="T2SP_E"/>
    <property type="match status" value="1"/>
</dbReference>
<reference evidence="6" key="1">
    <citation type="submission" date="2016-09" db="EMBL/GenBank/DDBJ databases">
        <title>Genomics of Clostridium taeniosporum, an organism which forms endospores with ribbon-like appendages.</title>
        <authorList>
            <person name="Walker J.R."/>
        </authorList>
    </citation>
    <scope>NUCLEOTIDE SEQUENCE [LARGE SCALE GENOMIC DNA]</scope>
    <source>
        <strain evidence="6">1/k</strain>
    </source>
</reference>
<dbReference type="InterPro" id="IPR001482">
    <property type="entry name" value="T2SS/T4SS_dom"/>
</dbReference>
<dbReference type="GO" id="GO:0005886">
    <property type="term" value="C:plasma membrane"/>
    <property type="evidence" value="ECO:0007669"/>
    <property type="project" value="TreeGrafter"/>
</dbReference>
<dbReference type="Gene3D" id="3.30.450.90">
    <property type="match status" value="1"/>
</dbReference>
<dbReference type="FunFam" id="3.30.450.90:FF:000001">
    <property type="entry name" value="Type II secretion system ATPase GspE"/>
    <property type="match status" value="1"/>
</dbReference>
<dbReference type="PANTHER" id="PTHR30258">
    <property type="entry name" value="TYPE II SECRETION SYSTEM PROTEIN GSPE-RELATED"/>
    <property type="match status" value="1"/>
</dbReference>
<comment type="similarity">
    <text evidence="1">Belongs to the GSP E family.</text>
</comment>
<evidence type="ECO:0000256" key="3">
    <source>
        <dbReference type="ARBA" id="ARBA00022840"/>
    </source>
</evidence>
<evidence type="ECO:0000256" key="1">
    <source>
        <dbReference type="ARBA" id="ARBA00006611"/>
    </source>
</evidence>
<keyword evidence="6" id="KW-1185">Reference proteome</keyword>